<gene>
    <name evidence="1" type="ORF">SAMN05660413_02293</name>
</gene>
<dbReference type="EMBL" id="FOVL01000014">
    <property type="protein sequence ID" value="SFN72193.1"/>
    <property type="molecule type" value="Genomic_DNA"/>
</dbReference>
<organism evidence="1 2">
    <name type="scientific">Salegentibacter flavus</name>
    <dbReference type="NCBI Taxonomy" id="287099"/>
    <lineage>
        <taxon>Bacteria</taxon>
        <taxon>Pseudomonadati</taxon>
        <taxon>Bacteroidota</taxon>
        <taxon>Flavobacteriia</taxon>
        <taxon>Flavobacteriales</taxon>
        <taxon>Flavobacteriaceae</taxon>
        <taxon>Salegentibacter</taxon>
    </lineage>
</organism>
<dbReference type="STRING" id="287099.SAMN05660413_02293"/>
<evidence type="ECO:0008006" key="3">
    <source>
        <dbReference type="Google" id="ProtNLM"/>
    </source>
</evidence>
<dbReference type="RefSeq" id="WP_093409727.1">
    <property type="nucleotide sequence ID" value="NZ_FOVL01000014.1"/>
</dbReference>
<dbReference type="Pfam" id="PF12843">
    <property type="entry name" value="QSregVF_b"/>
    <property type="match status" value="1"/>
</dbReference>
<protein>
    <recommendedName>
        <fullName evidence="3">DUF3820 family protein</fullName>
    </recommendedName>
</protein>
<accession>A0A1I5BBV5</accession>
<evidence type="ECO:0000313" key="2">
    <source>
        <dbReference type="Proteomes" id="UP000199153"/>
    </source>
</evidence>
<dbReference type="AlphaFoldDB" id="A0A1I5BBV5"/>
<proteinExistence type="predicted"/>
<dbReference type="OrthoDB" id="9807855at2"/>
<dbReference type="Proteomes" id="UP000199153">
    <property type="component" value="Unassembled WGS sequence"/>
</dbReference>
<sequence length="79" mass="9354">MKLQASPEALIELAYAKMHFGKYKGYFLSDVPEYYLVWYRQKGFPKGKTGEQMQEVFELKLNGMEGILRQIRKRHPKGR</sequence>
<dbReference type="InterPro" id="IPR024530">
    <property type="entry name" value="QSregVF_b"/>
</dbReference>
<keyword evidence="2" id="KW-1185">Reference proteome</keyword>
<reference evidence="1 2" key="1">
    <citation type="submission" date="2016-10" db="EMBL/GenBank/DDBJ databases">
        <authorList>
            <person name="de Groot N.N."/>
        </authorList>
    </citation>
    <scope>NUCLEOTIDE SEQUENCE [LARGE SCALE GENOMIC DNA]</scope>
    <source>
        <strain evidence="1 2">DSM 17794</strain>
    </source>
</reference>
<evidence type="ECO:0000313" key="1">
    <source>
        <dbReference type="EMBL" id="SFN72193.1"/>
    </source>
</evidence>
<name>A0A1I5BBV5_9FLAO</name>